<evidence type="ECO:0000313" key="4">
    <source>
        <dbReference type="Proteomes" id="UP000595140"/>
    </source>
</evidence>
<protein>
    <submittedName>
        <fullName evidence="3">Uncharacterized protein</fullName>
    </submittedName>
</protein>
<accession>A0A484L0P4</accession>
<name>A0A484L0P4_9ASTE</name>
<feature type="coiled-coil region" evidence="1">
    <location>
        <begin position="106"/>
        <end position="133"/>
    </location>
</feature>
<keyword evidence="4" id="KW-1185">Reference proteome</keyword>
<dbReference type="Proteomes" id="UP000595140">
    <property type="component" value="Unassembled WGS sequence"/>
</dbReference>
<feature type="region of interest" description="Disordered" evidence="2">
    <location>
        <begin position="81"/>
        <end position="101"/>
    </location>
</feature>
<keyword evidence="1" id="KW-0175">Coiled coil</keyword>
<feature type="compositionally biased region" description="Gly residues" evidence="2">
    <location>
        <begin position="152"/>
        <end position="161"/>
    </location>
</feature>
<evidence type="ECO:0000313" key="3">
    <source>
        <dbReference type="EMBL" id="VFQ69756.1"/>
    </source>
</evidence>
<dbReference type="AlphaFoldDB" id="A0A484L0P4"/>
<evidence type="ECO:0000256" key="1">
    <source>
        <dbReference type="SAM" id="Coils"/>
    </source>
</evidence>
<proteinExistence type="predicted"/>
<dbReference type="OrthoDB" id="1425988at2759"/>
<organism evidence="3 4">
    <name type="scientific">Cuscuta campestris</name>
    <dbReference type="NCBI Taxonomy" id="132261"/>
    <lineage>
        <taxon>Eukaryota</taxon>
        <taxon>Viridiplantae</taxon>
        <taxon>Streptophyta</taxon>
        <taxon>Embryophyta</taxon>
        <taxon>Tracheophyta</taxon>
        <taxon>Spermatophyta</taxon>
        <taxon>Magnoliopsida</taxon>
        <taxon>eudicotyledons</taxon>
        <taxon>Gunneridae</taxon>
        <taxon>Pentapetalae</taxon>
        <taxon>asterids</taxon>
        <taxon>lamiids</taxon>
        <taxon>Solanales</taxon>
        <taxon>Convolvulaceae</taxon>
        <taxon>Cuscuteae</taxon>
        <taxon>Cuscuta</taxon>
        <taxon>Cuscuta subgen. Grammica</taxon>
        <taxon>Cuscuta sect. Cleistogrammica</taxon>
    </lineage>
</organism>
<feature type="region of interest" description="Disordered" evidence="2">
    <location>
        <begin position="141"/>
        <end position="161"/>
    </location>
</feature>
<evidence type="ECO:0000256" key="2">
    <source>
        <dbReference type="SAM" id="MobiDB-lite"/>
    </source>
</evidence>
<reference evidence="3 4" key="1">
    <citation type="submission" date="2018-04" db="EMBL/GenBank/DDBJ databases">
        <authorList>
            <person name="Vogel A."/>
        </authorList>
    </citation>
    <scope>NUCLEOTIDE SEQUENCE [LARGE SCALE GENOMIC DNA]</scope>
</reference>
<gene>
    <name evidence="3" type="ORF">CCAM_LOCUS11532</name>
</gene>
<dbReference type="EMBL" id="OOIL02000835">
    <property type="protein sequence ID" value="VFQ69756.1"/>
    <property type="molecule type" value="Genomic_DNA"/>
</dbReference>
<sequence>MVLLLGRIVEAKKKGGPVPLDEVIIHTKTKKHDGKTWVDPEHAELQAQFFELHEEARQKGLQVTDQEIWYSLVGGHNTKNRVPGVGDYASSKPHRSSTSSSSAVEMEALKEHNQRLQEQIDNLTLSLSLTIQEEIRKLYGGNLPQRGDDDGTGGAGQPGIC</sequence>